<sequence>MRTHKTILPRNGRKALLAAGLVALMGASALTGPALHDAFAKEPQTSAPITLNRAPAAGFADIVETVMPAVVSVKVESKPKVLSSFDGNGNGQGLPFPKDSPFWKFFKQFPGMPGGDGPQGRHAPHRTGLGSGFVISEDGYIVTNNHVVQDAETVTVATSDGTEYDATVVGTDPKTDLAVLKVEADKALPHVAFATDGARVGDWVIAVGNPFGLGGTVTTGIVSARGREIGAGPYDDFLQIDAPINRGNSGGPAFNLKGEVVGVNTAIYSPSGGSVGIGFAIPASMANDVVGDLIANGGVTRGWLGVQIQPVTGDIAESLDLAKPEGAIVLEVTEDSPAAKAGLKTGDTVLSVNGNGVKDPRDLARQIAAIEPGETAKVEVLRDGDRQTLDVTIGTMPGAKQQAARAMEGSDETSLADLGLRVAPSEDGEGVSIVGLDPDGPAAGKGIRPGDQIVEVAGAAVKTPEELNAALEKAGEGDRKSVLVLVRTSDGQRFVALPLKQG</sequence>
<name>A0A7S8HAZ8_9HYPH</name>
<evidence type="ECO:0000256" key="12">
    <source>
        <dbReference type="ARBA" id="ARBA00023016"/>
    </source>
</evidence>
<feature type="binding site" evidence="15">
    <location>
        <position position="146"/>
    </location>
    <ligand>
        <name>substrate</name>
    </ligand>
</feature>
<protein>
    <recommendedName>
        <fullName evidence="5">Probable periplasmic serine endoprotease DegP-like</fullName>
        <ecNumber evidence="4">3.4.21.107</ecNumber>
    </recommendedName>
    <alternativeName>
        <fullName evidence="13">Protease Do</fullName>
    </alternativeName>
</protein>
<dbReference type="InterPro" id="IPR011782">
    <property type="entry name" value="Pept_S1C_Do"/>
</dbReference>
<dbReference type="Pfam" id="PF13180">
    <property type="entry name" value="PDZ_2"/>
    <property type="match status" value="2"/>
</dbReference>
<evidence type="ECO:0000256" key="8">
    <source>
        <dbReference type="ARBA" id="ARBA00022737"/>
    </source>
</evidence>
<keyword evidence="6" id="KW-0645">Protease</keyword>
<keyword evidence="9" id="KW-0574">Periplasm</keyword>
<feature type="domain" description="PDZ" evidence="17">
    <location>
        <begin position="404"/>
        <end position="476"/>
    </location>
</feature>
<evidence type="ECO:0000256" key="16">
    <source>
        <dbReference type="SAM" id="SignalP"/>
    </source>
</evidence>
<dbReference type="KEGG" id="kmn:HW532_04115"/>
<evidence type="ECO:0000256" key="14">
    <source>
        <dbReference type="PIRSR" id="PIRSR611782-1"/>
    </source>
</evidence>
<dbReference type="AlphaFoldDB" id="A0A7S8HAZ8"/>
<feature type="binding site" evidence="15">
    <location>
        <begin position="247"/>
        <end position="249"/>
    </location>
    <ligand>
        <name>substrate</name>
    </ligand>
</feature>
<dbReference type="Pfam" id="PF13365">
    <property type="entry name" value="Trypsin_2"/>
    <property type="match status" value="1"/>
</dbReference>
<evidence type="ECO:0000256" key="7">
    <source>
        <dbReference type="ARBA" id="ARBA00022729"/>
    </source>
</evidence>
<evidence type="ECO:0000256" key="15">
    <source>
        <dbReference type="PIRSR" id="PIRSR611782-2"/>
    </source>
</evidence>
<dbReference type="EMBL" id="CP058214">
    <property type="protein sequence ID" value="QPC41969.1"/>
    <property type="molecule type" value="Genomic_DNA"/>
</dbReference>
<dbReference type="PRINTS" id="PR00834">
    <property type="entry name" value="PROTEASES2C"/>
</dbReference>
<evidence type="ECO:0000256" key="9">
    <source>
        <dbReference type="ARBA" id="ARBA00022764"/>
    </source>
</evidence>
<feature type="active site" description="Charge relay system" evidence="14">
    <location>
        <position position="176"/>
    </location>
</feature>
<evidence type="ECO:0000256" key="13">
    <source>
        <dbReference type="ARBA" id="ARBA00032850"/>
    </source>
</evidence>
<dbReference type="PANTHER" id="PTHR22939">
    <property type="entry name" value="SERINE PROTEASE FAMILY S1C HTRA-RELATED"/>
    <property type="match status" value="1"/>
</dbReference>
<comment type="similarity">
    <text evidence="3">Belongs to the peptidase S1C family.</text>
</comment>
<feature type="binding site" evidence="15">
    <location>
        <position position="176"/>
    </location>
    <ligand>
        <name>substrate</name>
    </ligand>
</feature>
<evidence type="ECO:0000256" key="4">
    <source>
        <dbReference type="ARBA" id="ARBA00013035"/>
    </source>
</evidence>
<keyword evidence="8" id="KW-0677">Repeat</keyword>
<dbReference type="NCBIfam" id="TIGR02037">
    <property type="entry name" value="degP_htrA_DO"/>
    <property type="match status" value="1"/>
</dbReference>
<dbReference type="SUPFAM" id="SSF50156">
    <property type="entry name" value="PDZ domain-like"/>
    <property type="match status" value="2"/>
</dbReference>
<evidence type="ECO:0000256" key="1">
    <source>
        <dbReference type="ARBA" id="ARBA00001772"/>
    </source>
</evidence>
<evidence type="ECO:0000259" key="17">
    <source>
        <dbReference type="PROSITE" id="PS50106"/>
    </source>
</evidence>
<keyword evidence="11" id="KW-0720">Serine protease</keyword>
<feature type="binding site" evidence="15">
    <location>
        <position position="76"/>
    </location>
    <ligand>
        <name>substrate</name>
    </ligand>
</feature>
<evidence type="ECO:0000256" key="5">
    <source>
        <dbReference type="ARBA" id="ARBA00013958"/>
    </source>
</evidence>
<reference evidence="18 19" key="1">
    <citation type="submission" date="2020-06" db="EMBL/GenBank/DDBJ databases">
        <title>Genome sequence of 2 isolates from Red Sea Mangroves.</title>
        <authorList>
            <person name="Sefrji F."/>
            <person name="Michoud G."/>
            <person name="Merlino G."/>
            <person name="Daffonchio D."/>
        </authorList>
    </citation>
    <scope>NUCLEOTIDE SEQUENCE [LARGE SCALE GENOMIC DNA]</scope>
    <source>
        <strain evidence="18 19">R1DC25</strain>
    </source>
</reference>
<dbReference type="InterPro" id="IPR001940">
    <property type="entry name" value="Peptidase_S1C"/>
</dbReference>
<evidence type="ECO:0000256" key="11">
    <source>
        <dbReference type="ARBA" id="ARBA00022825"/>
    </source>
</evidence>
<dbReference type="GO" id="GO:0006508">
    <property type="term" value="P:proteolysis"/>
    <property type="evidence" value="ECO:0007669"/>
    <property type="project" value="UniProtKB-KW"/>
</dbReference>
<comment type="catalytic activity">
    <reaction evidence="1">
        <text>Acts on substrates that are at least partially unfolded. The cleavage site P1 residue is normally between a pair of hydrophobic residues, such as Val-|-Val.</text>
        <dbReference type="EC" id="3.4.21.107"/>
    </reaction>
</comment>
<dbReference type="PROSITE" id="PS50106">
    <property type="entry name" value="PDZ"/>
    <property type="match status" value="2"/>
</dbReference>
<dbReference type="Gene3D" id="2.40.10.120">
    <property type="match status" value="1"/>
</dbReference>
<gene>
    <name evidence="18" type="ORF">HW532_04115</name>
</gene>
<dbReference type="SUPFAM" id="SSF50494">
    <property type="entry name" value="Trypsin-like serine proteases"/>
    <property type="match status" value="1"/>
</dbReference>
<dbReference type="CDD" id="cd10839">
    <property type="entry name" value="cpPDZ1_DegP-like"/>
    <property type="match status" value="1"/>
</dbReference>
<evidence type="ECO:0000256" key="6">
    <source>
        <dbReference type="ARBA" id="ARBA00022670"/>
    </source>
</evidence>
<organism evidence="18 19">
    <name type="scientific">Kaustia mangrovi</name>
    <dbReference type="NCBI Taxonomy" id="2593653"/>
    <lineage>
        <taxon>Bacteria</taxon>
        <taxon>Pseudomonadati</taxon>
        <taxon>Pseudomonadota</taxon>
        <taxon>Alphaproteobacteria</taxon>
        <taxon>Hyphomicrobiales</taxon>
        <taxon>Parvibaculaceae</taxon>
        <taxon>Kaustia</taxon>
    </lineage>
</organism>
<comment type="subcellular location">
    <subcellularLocation>
        <location evidence="2">Periplasm</location>
    </subcellularLocation>
</comment>
<dbReference type="GO" id="GO:0004252">
    <property type="term" value="F:serine-type endopeptidase activity"/>
    <property type="evidence" value="ECO:0007669"/>
    <property type="project" value="InterPro"/>
</dbReference>
<keyword evidence="10" id="KW-0378">Hydrolase</keyword>
<dbReference type="SMART" id="SM00228">
    <property type="entry name" value="PDZ"/>
    <property type="match status" value="2"/>
</dbReference>
<evidence type="ECO:0000256" key="10">
    <source>
        <dbReference type="ARBA" id="ARBA00022801"/>
    </source>
</evidence>
<keyword evidence="19" id="KW-1185">Reference proteome</keyword>
<proteinExistence type="inferred from homology"/>
<dbReference type="EC" id="3.4.21.107" evidence="4"/>
<evidence type="ECO:0000313" key="18">
    <source>
        <dbReference type="EMBL" id="QPC41969.1"/>
    </source>
</evidence>
<feature type="signal peptide" evidence="16">
    <location>
        <begin position="1"/>
        <end position="29"/>
    </location>
</feature>
<dbReference type="InterPro" id="IPR036034">
    <property type="entry name" value="PDZ_sf"/>
</dbReference>
<dbReference type="RefSeq" id="WP_213163195.1">
    <property type="nucleotide sequence ID" value="NZ_CP058214.1"/>
</dbReference>
<dbReference type="FunFam" id="2.40.10.120:FF:000007">
    <property type="entry name" value="Periplasmic serine endoprotease DegP-like"/>
    <property type="match status" value="1"/>
</dbReference>
<feature type="chain" id="PRO_5038690951" description="Probable periplasmic serine endoprotease DegP-like" evidence="16">
    <location>
        <begin position="30"/>
        <end position="502"/>
    </location>
</feature>
<keyword evidence="7 16" id="KW-0732">Signal</keyword>
<evidence type="ECO:0000256" key="2">
    <source>
        <dbReference type="ARBA" id="ARBA00004418"/>
    </source>
</evidence>
<keyword evidence="12" id="KW-0346">Stress response</keyword>
<dbReference type="Gene3D" id="2.30.42.10">
    <property type="match status" value="2"/>
</dbReference>
<dbReference type="GO" id="GO:0042597">
    <property type="term" value="C:periplasmic space"/>
    <property type="evidence" value="ECO:0007669"/>
    <property type="project" value="UniProtKB-SubCell"/>
</dbReference>
<dbReference type="Proteomes" id="UP000593594">
    <property type="component" value="Chromosome"/>
</dbReference>
<dbReference type="InterPro" id="IPR001478">
    <property type="entry name" value="PDZ"/>
</dbReference>
<dbReference type="PANTHER" id="PTHR22939:SF130">
    <property type="entry name" value="PERIPLASMIC SERINE ENDOPROTEASE DEGP-LIKE-RELATED"/>
    <property type="match status" value="1"/>
</dbReference>
<evidence type="ECO:0000256" key="3">
    <source>
        <dbReference type="ARBA" id="ARBA00010541"/>
    </source>
</evidence>
<accession>A0A7S8HAZ8</accession>
<feature type="domain" description="PDZ" evidence="17">
    <location>
        <begin position="300"/>
        <end position="359"/>
    </location>
</feature>
<feature type="active site" description="Charge relay system" evidence="14">
    <location>
        <position position="249"/>
    </location>
</feature>
<dbReference type="InterPro" id="IPR009003">
    <property type="entry name" value="Peptidase_S1_PA"/>
</dbReference>
<feature type="active site" description="Charge relay system" evidence="14">
    <location>
        <position position="146"/>
    </location>
</feature>
<evidence type="ECO:0000313" key="19">
    <source>
        <dbReference type="Proteomes" id="UP000593594"/>
    </source>
</evidence>